<comment type="caution">
    <text evidence="1">The sequence shown here is derived from an EMBL/GenBank/DDBJ whole genome shotgun (WGS) entry which is preliminary data.</text>
</comment>
<evidence type="ECO:0000313" key="1">
    <source>
        <dbReference type="EMBL" id="OYR19985.1"/>
    </source>
</evidence>
<accession>A0A256FYQ4</accession>
<reference evidence="1 2" key="1">
    <citation type="submission" date="2017-07" db="EMBL/GenBank/DDBJ databases">
        <title>Phylogenetic study on the rhizospheric bacterium Ochrobactrum sp. A44.</title>
        <authorList>
            <person name="Krzyzanowska D.M."/>
            <person name="Ossowicki A."/>
            <person name="Rajewska M."/>
            <person name="Maciag T."/>
            <person name="Kaczynski Z."/>
            <person name="Czerwicka M."/>
            <person name="Jafra S."/>
        </authorList>
    </citation>
    <scope>NUCLEOTIDE SEQUENCE [LARGE SCALE GENOMIC DNA]</scope>
    <source>
        <strain evidence="1 2">DSM 7216</strain>
    </source>
</reference>
<sequence>MLMPVESISGNIASILRLCRNDSVVSRNNCSEVVEERRK</sequence>
<gene>
    <name evidence="1" type="ORF">CEV31_1404</name>
</gene>
<dbReference type="EMBL" id="NNRJ01000015">
    <property type="protein sequence ID" value="OYR19985.1"/>
    <property type="molecule type" value="Genomic_DNA"/>
</dbReference>
<organism evidence="1 2">
    <name type="scientific">Brucella thiophenivorans</name>
    <dbReference type="NCBI Taxonomy" id="571255"/>
    <lineage>
        <taxon>Bacteria</taxon>
        <taxon>Pseudomonadati</taxon>
        <taxon>Pseudomonadota</taxon>
        <taxon>Alphaproteobacteria</taxon>
        <taxon>Hyphomicrobiales</taxon>
        <taxon>Brucellaceae</taxon>
        <taxon>Brucella/Ochrobactrum group</taxon>
        <taxon>Brucella</taxon>
    </lineage>
</organism>
<protein>
    <submittedName>
        <fullName evidence="1">Uncharacterized protein</fullName>
    </submittedName>
</protein>
<dbReference type="AlphaFoldDB" id="A0A256FYQ4"/>
<evidence type="ECO:0000313" key="2">
    <source>
        <dbReference type="Proteomes" id="UP000215590"/>
    </source>
</evidence>
<keyword evidence="2" id="KW-1185">Reference proteome</keyword>
<name>A0A256FYQ4_9HYPH</name>
<proteinExistence type="predicted"/>
<dbReference type="Proteomes" id="UP000215590">
    <property type="component" value="Unassembled WGS sequence"/>
</dbReference>